<dbReference type="EMBL" id="BBIO01000029">
    <property type="protein sequence ID" value="GAK46778.1"/>
    <property type="molecule type" value="Genomic_DNA"/>
</dbReference>
<evidence type="ECO:0000256" key="2">
    <source>
        <dbReference type="ARBA" id="ARBA00022679"/>
    </source>
</evidence>
<name>A0A081BFG0_9HYPH</name>
<proteinExistence type="inferred from homology"/>
<dbReference type="GO" id="GO:0007165">
    <property type="term" value="P:signal transduction"/>
    <property type="evidence" value="ECO:0007669"/>
    <property type="project" value="TreeGrafter"/>
</dbReference>
<accession>A0A081BFG0</accession>
<keyword evidence="4 5" id="KW-0071">Autoinducer synthesis</keyword>
<evidence type="ECO:0000313" key="8">
    <source>
        <dbReference type="Proteomes" id="UP000028702"/>
    </source>
</evidence>
<evidence type="ECO:0000256" key="4">
    <source>
        <dbReference type="ARBA" id="ARBA00022929"/>
    </source>
</evidence>
<dbReference type="GO" id="GO:0009372">
    <property type="term" value="P:quorum sensing"/>
    <property type="evidence" value="ECO:0007669"/>
    <property type="project" value="UniProtKB-UniRule"/>
</dbReference>
<dbReference type="PROSITE" id="PS51187">
    <property type="entry name" value="AUTOINDUCER_SYNTH_2"/>
    <property type="match status" value="1"/>
</dbReference>
<dbReference type="Proteomes" id="UP000028702">
    <property type="component" value="Unassembled WGS sequence"/>
</dbReference>
<organism evidence="7 8">
    <name type="scientific">Tepidicaulis marinus</name>
    <dbReference type="NCBI Taxonomy" id="1333998"/>
    <lineage>
        <taxon>Bacteria</taxon>
        <taxon>Pseudomonadati</taxon>
        <taxon>Pseudomonadota</taxon>
        <taxon>Alphaproteobacteria</taxon>
        <taxon>Hyphomicrobiales</taxon>
        <taxon>Parvibaculaceae</taxon>
        <taxon>Tepidicaulis</taxon>
    </lineage>
</organism>
<dbReference type="GO" id="GO:0061579">
    <property type="term" value="F:N-acyl homoserine lactone synthase activity"/>
    <property type="evidence" value="ECO:0007669"/>
    <property type="project" value="UniProtKB-UniRule"/>
</dbReference>
<gene>
    <name evidence="7" type="ORF">M2A_3277</name>
</gene>
<reference evidence="7 8" key="1">
    <citation type="submission" date="2014-07" db="EMBL/GenBank/DDBJ databases">
        <title>Tepidicaulis marinum gen. nov., sp. nov., a novel marine bacterium denitrifying nitrate to nitrous oxide strictly under microaerobic conditions.</title>
        <authorList>
            <person name="Takeuchi M."/>
            <person name="Yamagishi T."/>
            <person name="Kamagata Y."/>
            <person name="Oshima K."/>
            <person name="Hattori M."/>
            <person name="Katayama T."/>
            <person name="Hanada S."/>
            <person name="Tamaki H."/>
            <person name="Marumo K."/>
            <person name="Maeda H."/>
            <person name="Nedachi M."/>
            <person name="Iwasaki W."/>
            <person name="Suwa Y."/>
            <person name="Sakata S."/>
        </authorList>
    </citation>
    <scope>NUCLEOTIDE SEQUENCE [LARGE SCALE GENOMIC DNA]</scope>
    <source>
        <strain evidence="7 8">MA2</strain>
    </source>
</reference>
<evidence type="ECO:0000256" key="1">
    <source>
        <dbReference type="ARBA" id="ARBA00022654"/>
    </source>
</evidence>
<evidence type="ECO:0000313" key="7">
    <source>
        <dbReference type="EMBL" id="GAK46778.1"/>
    </source>
</evidence>
<dbReference type="AlphaFoldDB" id="A0A081BFG0"/>
<dbReference type="PANTHER" id="PTHR39322">
    <property type="entry name" value="ACYL-HOMOSERINE-LACTONE SYNTHASE"/>
    <property type="match status" value="1"/>
</dbReference>
<keyword evidence="3 6" id="KW-0949">S-adenosyl-L-methionine</keyword>
<dbReference type="eggNOG" id="COG3916">
    <property type="taxonomic scope" value="Bacteria"/>
</dbReference>
<keyword evidence="8" id="KW-1185">Reference proteome</keyword>
<comment type="caution">
    <text evidence="7">The sequence shown here is derived from an EMBL/GenBank/DDBJ whole genome shotgun (WGS) entry which is preliminary data.</text>
</comment>
<dbReference type="SUPFAM" id="SSF55729">
    <property type="entry name" value="Acyl-CoA N-acyltransferases (Nat)"/>
    <property type="match status" value="1"/>
</dbReference>
<sequence>MLDYVTRGLHLIPGSPLDEYHQLRYKLYIEQEGWDVPHIDGREYDQFDTPKASYLLCRNDETGRVIGGVRILRTTDPYMLKDIWPDMLDIPAPEAEDIWEGSRFHADPGLAPEDRRKALQELSAGLYELTYRFGVNKLFFVMPPRLAKSWFDSGLPFEMLGSEKHFNTGPAVAGWLLCTLEARELAHAFYGRTPEIHGLEEALEAAA</sequence>
<dbReference type="InterPro" id="IPR016181">
    <property type="entry name" value="Acyl_CoA_acyltransferase"/>
</dbReference>
<evidence type="ECO:0000256" key="3">
    <source>
        <dbReference type="ARBA" id="ARBA00022691"/>
    </source>
</evidence>
<comment type="similarity">
    <text evidence="5 6">Belongs to the autoinducer synthase family.</text>
</comment>
<evidence type="ECO:0000256" key="6">
    <source>
        <dbReference type="RuleBase" id="RU361135"/>
    </source>
</evidence>
<dbReference type="Gene3D" id="3.40.630.30">
    <property type="match status" value="1"/>
</dbReference>
<dbReference type="PRINTS" id="PR01549">
    <property type="entry name" value="AUTOINDCRSYN"/>
</dbReference>
<dbReference type="RefSeq" id="WP_052379574.1">
    <property type="nucleotide sequence ID" value="NZ_BBIO01000029.1"/>
</dbReference>
<dbReference type="PANTHER" id="PTHR39322:SF1">
    <property type="entry name" value="ISOVALERYL-HOMOSERINE LACTONE SYNTHASE"/>
    <property type="match status" value="1"/>
</dbReference>
<dbReference type="STRING" id="1333998.M2A_3277"/>
<keyword evidence="2 6" id="KW-0808">Transferase</keyword>
<dbReference type="Pfam" id="PF00765">
    <property type="entry name" value="Autoind_synth"/>
    <property type="match status" value="1"/>
</dbReference>
<dbReference type="InterPro" id="IPR001690">
    <property type="entry name" value="Autoind_synthase"/>
</dbReference>
<protein>
    <recommendedName>
        <fullName evidence="6">Acyl-homoserine-lactone synthase</fullName>
        <ecNumber evidence="6">2.3.1.184</ecNumber>
    </recommendedName>
    <alternativeName>
        <fullName evidence="6">Autoinducer synthesis protein</fullName>
    </alternativeName>
</protein>
<comment type="catalytic activity">
    <reaction evidence="6">
        <text>a fatty acyl-[ACP] + S-adenosyl-L-methionine = an N-acyl-L-homoserine lactone + S-methyl-5'-thioadenosine + holo-[ACP] + H(+)</text>
        <dbReference type="Rhea" id="RHEA:10096"/>
        <dbReference type="Rhea" id="RHEA-COMP:9685"/>
        <dbReference type="Rhea" id="RHEA-COMP:14125"/>
        <dbReference type="ChEBI" id="CHEBI:15378"/>
        <dbReference type="ChEBI" id="CHEBI:17509"/>
        <dbReference type="ChEBI" id="CHEBI:55474"/>
        <dbReference type="ChEBI" id="CHEBI:59789"/>
        <dbReference type="ChEBI" id="CHEBI:64479"/>
        <dbReference type="ChEBI" id="CHEBI:138651"/>
        <dbReference type="EC" id="2.3.1.184"/>
    </reaction>
</comment>
<keyword evidence="1 5" id="KW-0673">Quorum sensing</keyword>
<evidence type="ECO:0000256" key="5">
    <source>
        <dbReference type="PROSITE-ProRule" id="PRU00533"/>
    </source>
</evidence>
<dbReference type="EC" id="2.3.1.184" evidence="6"/>